<keyword evidence="2" id="KW-0812">Transmembrane</keyword>
<evidence type="ECO:0000256" key="3">
    <source>
        <dbReference type="ARBA" id="ARBA00022989"/>
    </source>
</evidence>
<dbReference type="GO" id="GO:0097347">
    <property type="term" value="C:TAM protein secretion complex"/>
    <property type="evidence" value="ECO:0007669"/>
    <property type="project" value="TreeGrafter"/>
</dbReference>
<dbReference type="Pfam" id="PF04357">
    <property type="entry name" value="TamB"/>
    <property type="match status" value="1"/>
</dbReference>
<evidence type="ECO:0000259" key="5">
    <source>
        <dbReference type="Pfam" id="PF04357"/>
    </source>
</evidence>
<dbReference type="EMBL" id="LR134492">
    <property type="protein sequence ID" value="VEI62740.1"/>
    <property type="molecule type" value="Genomic_DNA"/>
</dbReference>
<dbReference type="AlphaFoldDB" id="A0A3S5ANL6"/>
<evidence type="ECO:0000256" key="4">
    <source>
        <dbReference type="ARBA" id="ARBA00023136"/>
    </source>
</evidence>
<evidence type="ECO:0000313" key="6">
    <source>
        <dbReference type="EMBL" id="VEI62740.1"/>
    </source>
</evidence>
<keyword evidence="3" id="KW-1133">Transmembrane helix</keyword>
<dbReference type="InterPro" id="IPR007452">
    <property type="entry name" value="TamB_C"/>
</dbReference>
<dbReference type="PANTHER" id="PTHR36985">
    <property type="entry name" value="TRANSLOCATION AND ASSEMBLY MODULE SUBUNIT TAMB"/>
    <property type="match status" value="1"/>
</dbReference>
<dbReference type="Proteomes" id="UP000270487">
    <property type="component" value="Chromosome"/>
</dbReference>
<dbReference type="GO" id="GO:0009306">
    <property type="term" value="P:protein secretion"/>
    <property type="evidence" value="ECO:0007669"/>
    <property type="project" value="InterPro"/>
</dbReference>
<evidence type="ECO:0000256" key="2">
    <source>
        <dbReference type="ARBA" id="ARBA00022692"/>
    </source>
</evidence>
<gene>
    <name evidence="6" type="ORF">NCTC13193_00526</name>
</gene>
<proteinExistence type="predicted"/>
<reference evidence="6 7" key="1">
    <citation type="submission" date="2018-12" db="EMBL/GenBank/DDBJ databases">
        <authorList>
            <consortium name="Pathogen Informatics"/>
        </authorList>
    </citation>
    <scope>NUCLEOTIDE SEQUENCE [LARGE SCALE GENOMIC DNA]</scope>
    <source>
        <strain evidence="6 7">NCTC13193</strain>
    </source>
</reference>
<organism evidence="6 7">
    <name type="scientific">Serratia fonticola</name>
    <dbReference type="NCBI Taxonomy" id="47917"/>
    <lineage>
        <taxon>Bacteria</taxon>
        <taxon>Pseudomonadati</taxon>
        <taxon>Pseudomonadota</taxon>
        <taxon>Gammaproteobacteria</taxon>
        <taxon>Enterobacterales</taxon>
        <taxon>Yersiniaceae</taxon>
        <taxon>Serratia</taxon>
    </lineage>
</organism>
<comment type="subcellular location">
    <subcellularLocation>
        <location evidence="1">Membrane</location>
        <topology evidence="1">Single-pass membrane protein</topology>
    </subcellularLocation>
</comment>
<dbReference type="GO" id="GO:0005886">
    <property type="term" value="C:plasma membrane"/>
    <property type="evidence" value="ECO:0007669"/>
    <property type="project" value="InterPro"/>
</dbReference>
<evidence type="ECO:0000313" key="7">
    <source>
        <dbReference type="Proteomes" id="UP000270487"/>
    </source>
</evidence>
<evidence type="ECO:0000256" key="1">
    <source>
        <dbReference type="ARBA" id="ARBA00004167"/>
    </source>
</evidence>
<dbReference type="PANTHER" id="PTHR36985:SF1">
    <property type="entry name" value="TRANSLOCATION AND ASSEMBLY MODULE SUBUNIT TAMB"/>
    <property type="match status" value="1"/>
</dbReference>
<feature type="domain" description="Translocation and assembly module TamB C-terminal" evidence="5">
    <location>
        <begin position="142"/>
        <end position="478"/>
    </location>
</feature>
<keyword evidence="4" id="KW-0472">Membrane</keyword>
<accession>A0A3S5ANL6</accession>
<protein>
    <submittedName>
        <fullName evidence="6">Family of uncharacterized function (DUF490)</fullName>
    </submittedName>
</protein>
<name>A0A3S5ANL6_SERFO</name>
<sequence length="478" mass="50972">MVQQVQGAALPIAFDTLNLNAGLNNGRAQADWLIKLTNNGQFNGNVQIADPQVRRTISGNVNITNVSLALLNPILTQGEKAAGMLNANLQLGGNAQNPLVFGRLALDKVAIVGHWMPFDMTEGRLALNFNGMTSTLEGLLATTHGQLNLSGDADWRDINAWRARIAAKGDRLRVTLPPMVRIDVSPDVVFEATPQLFSLNGSVGIPWARITVQELPESAVGVSPDEVMLDNQLKPIQPATAGIPINSNLTIRVGNDVRLDAFGLKARLRGDLRVAQDQNGLGVHGQINIPSGRFHAYGQDLLVRKGQLIFSGPPDQPLLNIEAIRNPDATENDVTAGVRVTGMADAPRLEVFSDPAMSQQEALSYLLRGQGLGAGGADGNAMTSMLIGMGVAQSGQLVGKIGEAFGVSNLALDTEGVGDSSQVVVSGYVLPGLQVKYGVGIFDSLATLTLRYRLMPRLYLEAVSGLDQALDVLYQFEF</sequence>